<reference evidence="2 3" key="1">
    <citation type="journal article" date="2018" name="Nat. Ecol. Evol.">
        <title>Shark genomes provide insights into elasmobranch evolution and the origin of vertebrates.</title>
        <authorList>
            <person name="Hara Y"/>
            <person name="Yamaguchi K"/>
            <person name="Onimaru K"/>
            <person name="Kadota M"/>
            <person name="Koyanagi M"/>
            <person name="Keeley SD"/>
            <person name="Tatsumi K"/>
            <person name="Tanaka K"/>
            <person name="Motone F"/>
            <person name="Kageyama Y"/>
            <person name="Nozu R"/>
            <person name="Adachi N"/>
            <person name="Nishimura O"/>
            <person name="Nakagawa R"/>
            <person name="Tanegashima C"/>
            <person name="Kiyatake I"/>
            <person name="Matsumoto R"/>
            <person name="Murakumo K"/>
            <person name="Nishida K"/>
            <person name="Terakita A"/>
            <person name="Kuratani S"/>
            <person name="Sato K"/>
            <person name="Hyodo S Kuraku.S."/>
        </authorList>
    </citation>
    <scope>NUCLEOTIDE SEQUENCE [LARGE SCALE GENOMIC DNA]</scope>
</reference>
<protein>
    <submittedName>
        <fullName evidence="2">Uncharacterized protein</fullName>
    </submittedName>
</protein>
<name>A0A401RP69_CHIPU</name>
<dbReference type="STRING" id="137246.A0A401RP69"/>
<dbReference type="Proteomes" id="UP000287033">
    <property type="component" value="Unassembled WGS sequence"/>
</dbReference>
<comment type="caution">
    <text evidence="2">The sequence shown here is derived from an EMBL/GenBank/DDBJ whole genome shotgun (WGS) entry which is preliminary data.</text>
</comment>
<keyword evidence="3" id="KW-1185">Reference proteome</keyword>
<dbReference type="AlphaFoldDB" id="A0A401RP69"/>
<evidence type="ECO:0000313" key="3">
    <source>
        <dbReference type="Proteomes" id="UP000287033"/>
    </source>
</evidence>
<dbReference type="EMBL" id="BEZZ01003515">
    <property type="protein sequence ID" value="GCC19932.1"/>
    <property type="molecule type" value="Genomic_DNA"/>
</dbReference>
<dbReference type="Gene3D" id="3.40.50.1240">
    <property type="entry name" value="Phosphoglycerate mutase-like"/>
    <property type="match status" value="1"/>
</dbReference>
<evidence type="ECO:0000313" key="2">
    <source>
        <dbReference type="EMBL" id="GCC19932.1"/>
    </source>
</evidence>
<accession>A0A401RP69</accession>
<feature type="region of interest" description="Disordered" evidence="1">
    <location>
        <begin position="15"/>
        <end position="35"/>
    </location>
</feature>
<gene>
    <name evidence="2" type="ORF">chiPu_0021206</name>
</gene>
<organism evidence="2 3">
    <name type="scientific">Chiloscyllium punctatum</name>
    <name type="common">Brownbanded bambooshark</name>
    <name type="synonym">Hemiscyllium punctatum</name>
    <dbReference type="NCBI Taxonomy" id="137246"/>
    <lineage>
        <taxon>Eukaryota</taxon>
        <taxon>Metazoa</taxon>
        <taxon>Chordata</taxon>
        <taxon>Craniata</taxon>
        <taxon>Vertebrata</taxon>
        <taxon>Chondrichthyes</taxon>
        <taxon>Elasmobranchii</taxon>
        <taxon>Galeomorphii</taxon>
        <taxon>Galeoidea</taxon>
        <taxon>Orectolobiformes</taxon>
        <taxon>Hemiscylliidae</taxon>
        <taxon>Chiloscyllium</taxon>
    </lineage>
</organism>
<sequence length="139" mass="15685">TYAFCQTLVRASTNISEHNTSSPQNGTIPSSEPRATNSIHKLLKSQLIEAVTLRRCVLTMRHAERVDLVFGKSWLTQCITTEGRYIRPDLNFPHSIPQRAGGTKDYEHDAPLSSCGIFQSRLMGELQMLLFTAFRTILF</sequence>
<feature type="non-terminal residue" evidence="2">
    <location>
        <position position="1"/>
    </location>
</feature>
<dbReference type="InterPro" id="IPR029033">
    <property type="entry name" value="His_PPase_superfam"/>
</dbReference>
<dbReference type="OrthoDB" id="414418at2759"/>
<evidence type="ECO:0000256" key="1">
    <source>
        <dbReference type="SAM" id="MobiDB-lite"/>
    </source>
</evidence>
<proteinExistence type="predicted"/>